<sequence>MDVHGEIARLARVLHGAVDRDVSPNRVLDEITRSAVDVLSPVDHAGITLVRRHHAGGRATLQTSATSDHVARRFDELQHEVDDGPCFEAIWQHRTVQIDDMETEDRWPRLTAATLKQTPIRSTLSMQLYIEKLDLGALNLHSHAPHAFDEDTQDLALVLATHAAIALSTARRGEHFRSALASRDIIGQAKGMIMERFGVDAVAAFTMLRQLSQESNIALAEVAAQMVNIEHPRVTQRDTSTT</sequence>
<dbReference type="Proteomes" id="UP000550729">
    <property type="component" value="Unassembled WGS sequence"/>
</dbReference>
<dbReference type="EMBL" id="JABBNB010000010">
    <property type="protein sequence ID" value="NMO01828.1"/>
    <property type="molecule type" value="Genomic_DNA"/>
</dbReference>
<dbReference type="AlphaFoldDB" id="A0A848L2E8"/>
<evidence type="ECO:0000256" key="1">
    <source>
        <dbReference type="ARBA" id="ARBA00022679"/>
    </source>
</evidence>
<dbReference type="SMART" id="SM00065">
    <property type="entry name" value="GAF"/>
    <property type="match status" value="1"/>
</dbReference>
<dbReference type="SUPFAM" id="SSF55781">
    <property type="entry name" value="GAF domain-like"/>
    <property type="match status" value="1"/>
</dbReference>
<accession>A0A848L2E8</accession>
<dbReference type="Pfam" id="PF13185">
    <property type="entry name" value="GAF_2"/>
    <property type="match status" value="1"/>
</dbReference>
<dbReference type="InterPro" id="IPR012074">
    <property type="entry name" value="GAF_ANTAR"/>
</dbReference>
<dbReference type="PROSITE" id="PS50921">
    <property type="entry name" value="ANTAR"/>
    <property type="match status" value="1"/>
</dbReference>
<dbReference type="PIRSF" id="PIRSF036625">
    <property type="entry name" value="GAF_ANTAR"/>
    <property type="match status" value="1"/>
</dbReference>
<keyword evidence="2" id="KW-0418">Kinase</keyword>
<evidence type="ECO:0000259" key="5">
    <source>
        <dbReference type="PROSITE" id="PS50921"/>
    </source>
</evidence>
<dbReference type="SMART" id="SM01012">
    <property type="entry name" value="ANTAR"/>
    <property type="match status" value="1"/>
</dbReference>
<protein>
    <submittedName>
        <fullName evidence="6">GAF and ANTAR domain-containing protein</fullName>
    </submittedName>
</protein>
<name>A0A848L2E8_9ACTN</name>
<dbReference type="Gene3D" id="3.30.450.40">
    <property type="match status" value="1"/>
</dbReference>
<dbReference type="InterPro" id="IPR036388">
    <property type="entry name" value="WH-like_DNA-bd_sf"/>
</dbReference>
<dbReference type="GO" id="GO:0003723">
    <property type="term" value="F:RNA binding"/>
    <property type="evidence" value="ECO:0007669"/>
    <property type="project" value="InterPro"/>
</dbReference>
<keyword evidence="7" id="KW-1185">Reference proteome</keyword>
<evidence type="ECO:0000313" key="6">
    <source>
        <dbReference type="EMBL" id="NMO01828.1"/>
    </source>
</evidence>
<dbReference type="InterPro" id="IPR005561">
    <property type="entry name" value="ANTAR"/>
</dbReference>
<dbReference type="Gene3D" id="1.10.10.10">
    <property type="entry name" value="Winged helix-like DNA-binding domain superfamily/Winged helix DNA-binding domain"/>
    <property type="match status" value="1"/>
</dbReference>
<dbReference type="InterPro" id="IPR029016">
    <property type="entry name" value="GAF-like_dom_sf"/>
</dbReference>
<proteinExistence type="predicted"/>
<dbReference type="GO" id="GO:0016301">
    <property type="term" value="F:kinase activity"/>
    <property type="evidence" value="ECO:0007669"/>
    <property type="project" value="UniProtKB-KW"/>
</dbReference>
<keyword evidence="1" id="KW-0808">Transferase</keyword>
<dbReference type="SUPFAM" id="SSF52172">
    <property type="entry name" value="CheY-like"/>
    <property type="match status" value="1"/>
</dbReference>
<organism evidence="6 7">
    <name type="scientific">Gordonia asplenii</name>
    <dbReference type="NCBI Taxonomy" id="2725283"/>
    <lineage>
        <taxon>Bacteria</taxon>
        <taxon>Bacillati</taxon>
        <taxon>Actinomycetota</taxon>
        <taxon>Actinomycetes</taxon>
        <taxon>Mycobacteriales</taxon>
        <taxon>Gordoniaceae</taxon>
        <taxon>Gordonia</taxon>
    </lineage>
</organism>
<dbReference type="InterPro" id="IPR011006">
    <property type="entry name" value="CheY-like_superfamily"/>
</dbReference>
<evidence type="ECO:0000256" key="3">
    <source>
        <dbReference type="ARBA" id="ARBA00023015"/>
    </source>
</evidence>
<dbReference type="InterPro" id="IPR003018">
    <property type="entry name" value="GAF"/>
</dbReference>
<evidence type="ECO:0000256" key="4">
    <source>
        <dbReference type="ARBA" id="ARBA00023163"/>
    </source>
</evidence>
<evidence type="ECO:0000256" key="2">
    <source>
        <dbReference type="ARBA" id="ARBA00022777"/>
    </source>
</evidence>
<keyword evidence="4" id="KW-0804">Transcription</keyword>
<feature type="domain" description="ANTAR" evidence="5">
    <location>
        <begin position="166"/>
        <end position="227"/>
    </location>
</feature>
<dbReference type="Pfam" id="PF03861">
    <property type="entry name" value="ANTAR"/>
    <property type="match status" value="1"/>
</dbReference>
<keyword evidence="3" id="KW-0805">Transcription regulation</keyword>
<gene>
    <name evidence="6" type="ORF">HH308_11460</name>
</gene>
<evidence type="ECO:0000313" key="7">
    <source>
        <dbReference type="Proteomes" id="UP000550729"/>
    </source>
</evidence>
<comment type="caution">
    <text evidence="6">The sequence shown here is derived from an EMBL/GenBank/DDBJ whole genome shotgun (WGS) entry which is preliminary data.</text>
</comment>
<reference evidence="6 7" key="1">
    <citation type="submission" date="2020-04" db="EMBL/GenBank/DDBJ databases">
        <title>Gordonia sp. nov. TBRC 11910.</title>
        <authorList>
            <person name="Suriyachadkun C."/>
        </authorList>
    </citation>
    <scope>NUCLEOTIDE SEQUENCE [LARGE SCALE GENOMIC DNA]</scope>
    <source>
        <strain evidence="6 7">TBRC 11910</strain>
    </source>
</reference>